<gene>
    <name evidence="2" type="ordered locus">CNH00713</name>
</gene>
<dbReference type="VEuPathDB" id="FungiDB:CNH00713"/>
<protein>
    <submittedName>
        <fullName evidence="2">Uncharacterized protein</fullName>
    </submittedName>
</protein>
<feature type="region of interest" description="Disordered" evidence="1">
    <location>
        <begin position="1"/>
        <end position="74"/>
    </location>
</feature>
<dbReference type="PaxDb" id="214684-A0A0S2M668"/>
<dbReference type="OrthoDB" id="2596351at2759"/>
<reference evidence="2 3" key="1">
    <citation type="journal article" date="2005" name="Science">
        <title>The genome of the basidiomycetous yeast and human pathogen Cryptococcus neoformans.</title>
        <authorList>
            <person name="Loftus B.J."/>
            <person name="Fung E."/>
            <person name="Roncaglia P."/>
            <person name="Rowley D."/>
            <person name="Amedeo P."/>
            <person name="Bruno D."/>
            <person name="Vamathevan J."/>
            <person name="Miranda M."/>
            <person name="Anderson I.J."/>
            <person name="Fraser J.A."/>
            <person name="Allen J.E."/>
            <person name="Bosdet I.E."/>
            <person name="Brent M.R."/>
            <person name="Chiu R."/>
            <person name="Doering T.L."/>
            <person name="Donlin M.J."/>
            <person name="D'Souza C.A."/>
            <person name="Fox D.S."/>
            <person name="Grinberg V."/>
            <person name="Fu J."/>
            <person name="Fukushima M."/>
            <person name="Haas B.J."/>
            <person name="Huang J.C."/>
            <person name="Janbon G."/>
            <person name="Jones S.J."/>
            <person name="Koo H.L."/>
            <person name="Krzywinski M.I."/>
            <person name="Kwon-Chung J.K."/>
            <person name="Lengeler K.B."/>
            <person name="Maiti R."/>
            <person name="Marra M.A."/>
            <person name="Marra R.E."/>
            <person name="Mathewson C.A."/>
            <person name="Mitchell T.G."/>
            <person name="Pertea M."/>
            <person name="Riggs F.R."/>
            <person name="Salzberg S.L."/>
            <person name="Schein J.E."/>
            <person name="Shvartsbeyn A."/>
            <person name="Shin H."/>
            <person name="Shumway M."/>
            <person name="Specht C.A."/>
            <person name="Suh B.B."/>
            <person name="Tenney A."/>
            <person name="Utterback T.R."/>
            <person name="Wickes B.L."/>
            <person name="Wortman J.R."/>
            <person name="Wye N.H."/>
            <person name="Kronstad J.W."/>
            <person name="Lodge J.K."/>
            <person name="Heitman J."/>
            <person name="Davis R.W."/>
            <person name="Fraser C.M."/>
            <person name="Hyman R.W."/>
        </authorList>
    </citation>
    <scope>NUCLEOTIDE SEQUENCE [LARGE SCALE GENOMIC DNA]</scope>
    <source>
        <strain evidence="3">JEC21 / ATCC MYA-565</strain>
    </source>
</reference>
<evidence type="ECO:0000313" key="3">
    <source>
        <dbReference type="Proteomes" id="UP000002149"/>
    </source>
</evidence>
<dbReference type="AlphaFoldDB" id="A0A0S2M668"/>
<feature type="compositionally biased region" description="Pro residues" evidence="1">
    <location>
        <begin position="24"/>
        <end position="37"/>
    </location>
</feature>
<accession>A0A0S2M668</accession>
<name>A0A0S2M668_CRYD1</name>
<dbReference type="RefSeq" id="XP_024514627.1">
    <property type="nucleotide sequence ID" value="XM_024658714.1"/>
</dbReference>
<dbReference type="KEGG" id="cne:CNH00713"/>
<dbReference type="Proteomes" id="UP000002149">
    <property type="component" value="Chromosome 8"/>
</dbReference>
<dbReference type="InParanoid" id="A0A0S2M668"/>
<feature type="compositionally biased region" description="Polar residues" evidence="1">
    <location>
        <begin position="40"/>
        <end position="49"/>
    </location>
</feature>
<keyword evidence="3" id="KW-1185">Reference proteome</keyword>
<organism evidence="2 3">
    <name type="scientific">Cryptococcus deneoformans (strain JEC21 / ATCC MYA-565)</name>
    <name type="common">Cryptococcus neoformans var. neoformans serotype D</name>
    <dbReference type="NCBI Taxonomy" id="214684"/>
    <lineage>
        <taxon>Eukaryota</taxon>
        <taxon>Fungi</taxon>
        <taxon>Dikarya</taxon>
        <taxon>Basidiomycota</taxon>
        <taxon>Agaricomycotina</taxon>
        <taxon>Tremellomycetes</taxon>
        <taxon>Tremellales</taxon>
        <taxon>Cryptococcaceae</taxon>
        <taxon>Cryptococcus</taxon>
        <taxon>Cryptococcus neoformans species complex</taxon>
    </lineage>
</organism>
<sequence length="151" mass="16021">MQSCPKMSTSSVQAGIGFPRAPLGSPPPAYIRSPPLPTQRMVTTSQPFNKLQKAKQGRQGGGRRESYDVSSGGTVMGSETVLAVAHSGIDRSPEEASSAAGDKGNCKYERWYPGDASHSGRPAWWNRVLCCGYGMGCLLCPCGGLTCRHVT</sequence>
<dbReference type="GeneID" id="36392978"/>
<feature type="compositionally biased region" description="Polar residues" evidence="1">
    <location>
        <begin position="1"/>
        <end position="13"/>
    </location>
</feature>
<dbReference type="EMBL" id="AE017348">
    <property type="protein sequence ID" value="ALO69550.1"/>
    <property type="molecule type" value="Genomic_DNA"/>
</dbReference>
<evidence type="ECO:0000313" key="2">
    <source>
        <dbReference type="EMBL" id="ALO69550.1"/>
    </source>
</evidence>
<evidence type="ECO:0000256" key="1">
    <source>
        <dbReference type="SAM" id="MobiDB-lite"/>
    </source>
</evidence>
<proteinExistence type="predicted"/>